<dbReference type="InterPro" id="IPR051533">
    <property type="entry name" value="WaaL-like"/>
</dbReference>
<keyword evidence="4 6" id="KW-0472">Membrane</keyword>
<evidence type="ECO:0000256" key="6">
    <source>
        <dbReference type="SAM" id="Phobius"/>
    </source>
</evidence>
<evidence type="ECO:0000256" key="2">
    <source>
        <dbReference type="ARBA" id="ARBA00022692"/>
    </source>
</evidence>
<comment type="subcellular location">
    <subcellularLocation>
        <location evidence="1">Membrane</location>
        <topology evidence="1">Multi-pass membrane protein</topology>
    </subcellularLocation>
</comment>
<reference evidence="8" key="2">
    <citation type="submission" date="2021-03" db="EMBL/GenBank/DDBJ databases">
        <authorList>
            <person name="Artuso I."/>
            <person name="Turrini P."/>
            <person name="Pirolo M."/>
            <person name="Lugli G.A."/>
            <person name="Ventura M."/>
            <person name="Visca P."/>
        </authorList>
    </citation>
    <scope>NUCLEOTIDE SEQUENCE</scope>
    <source>
        <strain evidence="8">LMG 26462</strain>
    </source>
</reference>
<evidence type="ECO:0000256" key="3">
    <source>
        <dbReference type="ARBA" id="ARBA00022989"/>
    </source>
</evidence>
<feature type="transmembrane region" description="Helical" evidence="6">
    <location>
        <begin position="230"/>
        <end position="248"/>
    </location>
</feature>
<dbReference type="GO" id="GO:0016020">
    <property type="term" value="C:membrane"/>
    <property type="evidence" value="ECO:0007669"/>
    <property type="project" value="UniProtKB-SubCell"/>
</dbReference>
<dbReference type="PANTHER" id="PTHR37422">
    <property type="entry name" value="TEICHURONIC ACID BIOSYNTHESIS PROTEIN TUAE"/>
    <property type="match status" value="1"/>
</dbReference>
<dbReference type="InterPro" id="IPR007016">
    <property type="entry name" value="O-antigen_ligase-rel_domated"/>
</dbReference>
<dbReference type="PANTHER" id="PTHR37422:SF13">
    <property type="entry name" value="LIPOPOLYSACCHARIDE BIOSYNTHESIS PROTEIN PA4999-RELATED"/>
    <property type="match status" value="1"/>
</dbReference>
<feature type="transmembrane region" description="Helical" evidence="6">
    <location>
        <begin position="254"/>
        <end position="270"/>
    </location>
</feature>
<feature type="region of interest" description="Disordered" evidence="5">
    <location>
        <begin position="444"/>
        <end position="472"/>
    </location>
</feature>
<feature type="transmembrane region" description="Helical" evidence="6">
    <location>
        <begin position="107"/>
        <end position="126"/>
    </location>
</feature>
<reference evidence="8" key="1">
    <citation type="journal article" date="2021" name="Microorganisms">
        <title>Phylogenomic Reconstruction and Metabolic Potential of the Genus Aminobacter.</title>
        <authorList>
            <person name="Artuso I."/>
            <person name="Turrini P."/>
            <person name="Pirolo M."/>
            <person name="Lugli G.A."/>
            <person name="Ventura M."/>
            <person name="Visca P."/>
        </authorList>
    </citation>
    <scope>NUCLEOTIDE SEQUENCE</scope>
    <source>
        <strain evidence="8">LMG 26462</strain>
    </source>
</reference>
<evidence type="ECO:0000256" key="1">
    <source>
        <dbReference type="ARBA" id="ARBA00004141"/>
    </source>
</evidence>
<feature type="transmembrane region" description="Helical" evidence="6">
    <location>
        <begin position="133"/>
        <end position="152"/>
    </location>
</feature>
<dbReference type="Pfam" id="PF04932">
    <property type="entry name" value="Wzy_C"/>
    <property type="match status" value="1"/>
</dbReference>
<accession>A0A9X1AGR6</accession>
<evidence type="ECO:0000256" key="4">
    <source>
        <dbReference type="ARBA" id="ARBA00023136"/>
    </source>
</evidence>
<dbReference type="AlphaFoldDB" id="A0A9X1AGR6"/>
<evidence type="ECO:0000313" key="8">
    <source>
        <dbReference type="EMBL" id="MBT1159341.1"/>
    </source>
</evidence>
<dbReference type="RefSeq" id="WP_214393194.1">
    <property type="nucleotide sequence ID" value="NZ_JAFLWW010000011.1"/>
</dbReference>
<evidence type="ECO:0000313" key="9">
    <source>
        <dbReference type="Proteomes" id="UP001138921"/>
    </source>
</evidence>
<feature type="domain" description="O-antigen ligase-related" evidence="7">
    <location>
        <begin position="237"/>
        <end position="371"/>
    </location>
</feature>
<feature type="transmembrane region" description="Helical" evidence="6">
    <location>
        <begin position="32"/>
        <end position="64"/>
    </location>
</feature>
<organism evidence="8 9">
    <name type="scientific">Aminobacter anthyllidis</name>
    <dbReference type="NCBI Taxonomy" id="1035067"/>
    <lineage>
        <taxon>Bacteria</taxon>
        <taxon>Pseudomonadati</taxon>
        <taxon>Pseudomonadota</taxon>
        <taxon>Alphaproteobacteria</taxon>
        <taxon>Hyphomicrobiales</taxon>
        <taxon>Phyllobacteriaceae</taxon>
        <taxon>Aminobacter</taxon>
    </lineage>
</organism>
<feature type="transmembrane region" description="Helical" evidence="6">
    <location>
        <begin position="362"/>
        <end position="385"/>
    </location>
</feature>
<keyword evidence="3 6" id="KW-1133">Transmembrane helix</keyword>
<keyword evidence="2 6" id="KW-0812">Transmembrane</keyword>
<name>A0A9X1AGR6_9HYPH</name>
<feature type="transmembrane region" description="Helical" evidence="6">
    <location>
        <begin position="76"/>
        <end position="95"/>
    </location>
</feature>
<feature type="transmembrane region" description="Helical" evidence="6">
    <location>
        <begin position="422"/>
        <end position="441"/>
    </location>
</feature>
<keyword evidence="8" id="KW-0436">Ligase</keyword>
<feature type="transmembrane region" description="Helical" evidence="6">
    <location>
        <begin position="158"/>
        <end position="177"/>
    </location>
</feature>
<dbReference type="Proteomes" id="UP001138921">
    <property type="component" value="Unassembled WGS sequence"/>
</dbReference>
<proteinExistence type="predicted"/>
<evidence type="ECO:0000259" key="7">
    <source>
        <dbReference type="Pfam" id="PF04932"/>
    </source>
</evidence>
<comment type="caution">
    <text evidence="8">The sequence shown here is derived from an EMBL/GenBank/DDBJ whole genome shotgun (WGS) entry which is preliminary data.</text>
</comment>
<gene>
    <name evidence="8" type="ORF">J1C56_27595</name>
</gene>
<dbReference type="EMBL" id="JAFLWW010000011">
    <property type="protein sequence ID" value="MBT1159341.1"/>
    <property type="molecule type" value="Genomic_DNA"/>
</dbReference>
<sequence length="472" mass="49856">MTAQMTCLVTISFMVLCGAALAVTGNLIIPLLGIAALLGGTLLIYTAAYYPFALAITFAAASMFRIHEAIPSLSPLRLPLILATVTGISLLWHLAKGNLRPRWTSQLVWFLLFFGLVTLGVPLAASPSAALSAWLDSFSKIFVMTLAIAWLVRRPPEFQTAARAIAVVGLIVALVALRNKASGIELVEDGRVTIGRSYGSILGDPNDLAFILLPALGFSASLAYGARARLERFTFAIAALLVLIAITYTRSRGGLVGCLALGAVFAYSTMRSKSIATVFILVFIGALYIGMGLSSRLTAGSADGKLDESAAGRIEMWSIAMRVGIENPITGIGLANFEREAQKVSGKWKAVHNTWLSVLAEAGIVGLGLFLGVVISTVYTLITAVRSLPLDRDIHHITALALLSSFAGLCGAGSFLSNGFSWPIYVLIGLTAALKSAMAAAPTERRQIQPAARPRKSPVGSNALAYPPPKSP</sequence>
<protein>
    <submittedName>
        <fullName evidence="8">O-antigen ligase family protein</fullName>
    </submittedName>
</protein>
<evidence type="ECO:0000256" key="5">
    <source>
        <dbReference type="SAM" id="MobiDB-lite"/>
    </source>
</evidence>
<keyword evidence="9" id="KW-1185">Reference proteome</keyword>
<dbReference type="GO" id="GO:0016874">
    <property type="term" value="F:ligase activity"/>
    <property type="evidence" value="ECO:0007669"/>
    <property type="project" value="UniProtKB-KW"/>
</dbReference>
<feature type="transmembrane region" description="Helical" evidence="6">
    <location>
        <begin position="275"/>
        <end position="293"/>
    </location>
</feature>
<feature type="transmembrane region" description="Helical" evidence="6">
    <location>
        <begin position="397"/>
        <end position="416"/>
    </location>
</feature>